<evidence type="ECO:0000313" key="10">
    <source>
        <dbReference type="Proteomes" id="UP000613193"/>
    </source>
</evidence>
<feature type="domain" description="Amidase" evidence="8">
    <location>
        <begin position="24"/>
        <end position="466"/>
    </location>
</feature>
<comment type="subunit">
    <text evidence="1 7">Heterotrimer of A, B and C subunits.</text>
</comment>
<feature type="active site" description="Charge relay system" evidence="7">
    <location>
        <position position="78"/>
    </location>
</feature>
<dbReference type="GO" id="GO:0030956">
    <property type="term" value="C:glutamyl-tRNA(Gln) amidotransferase complex"/>
    <property type="evidence" value="ECO:0007669"/>
    <property type="project" value="InterPro"/>
</dbReference>
<evidence type="ECO:0000256" key="3">
    <source>
        <dbReference type="ARBA" id="ARBA00022598"/>
    </source>
</evidence>
<dbReference type="Pfam" id="PF01425">
    <property type="entry name" value="Amidase"/>
    <property type="match status" value="1"/>
</dbReference>
<dbReference type="Proteomes" id="UP000613193">
    <property type="component" value="Unassembled WGS sequence"/>
</dbReference>
<dbReference type="HAMAP" id="MF_00120">
    <property type="entry name" value="GatA"/>
    <property type="match status" value="1"/>
</dbReference>
<evidence type="ECO:0000256" key="6">
    <source>
        <dbReference type="ARBA" id="ARBA00022917"/>
    </source>
</evidence>
<keyword evidence="3 7" id="KW-0436">Ligase</keyword>
<evidence type="ECO:0000313" key="9">
    <source>
        <dbReference type="EMBL" id="MBK0381216.1"/>
    </source>
</evidence>
<reference evidence="9" key="1">
    <citation type="submission" date="2020-12" db="EMBL/GenBank/DDBJ databases">
        <title>Bacterial novel species Mucilaginibacter sp. SD-g isolated from soil.</title>
        <authorList>
            <person name="Jung H.-Y."/>
        </authorList>
    </citation>
    <scope>NUCLEOTIDE SEQUENCE</scope>
    <source>
        <strain evidence="9">SD-g</strain>
    </source>
</reference>
<name>A0A934UPT9_9SPHI</name>
<dbReference type="GO" id="GO:0006412">
    <property type="term" value="P:translation"/>
    <property type="evidence" value="ECO:0007669"/>
    <property type="project" value="UniProtKB-UniRule"/>
</dbReference>
<evidence type="ECO:0000256" key="1">
    <source>
        <dbReference type="ARBA" id="ARBA00011123"/>
    </source>
</evidence>
<comment type="similarity">
    <text evidence="7">Belongs to the amidase family. GatA subfamily.</text>
</comment>
<feature type="active site" description="Charge relay system" evidence="7">
    <location>
        <position position="153"/>
    </location>
</feature>
<dbReference type="RefSeq" id="WP_200067763.1">
    <property type="nucleotide sequence ID" value="NZ_JAEHFW010000004.1"/>
</dbReference>
<evidence type="ECO:0000256" key="7">
    <source>
        <dbReference type="HAMAP-Rule" id="MF_00120"/>
    </source>
</evidence>
<sequence length="475" mass="51756">MAKKYASYSQLKRELYSGEVTAEELVKSYLQQIKSNARLNVFNEVFEQEALAAAKNIDERIASGASLGKLAGMVIAIKDNICYKGHKVSASSKILADFTSIYSATIVERLLAEDAIIIGRCNCDEFAMGAANENSFFGPVKNFADETRVSGGSSGGSAVAVQAGMCHAAIGTDTGGSVRQPAAFCGVIGLKPTYGRISRHGIISYASSFDQVGPLTQSIEDALLLLEIMAGPDEFDGTLSTKPVPESKKHSRDTGKKNIAYLQEALSSPGVDDEIKNKLISYIEKLRADGHIVKPVSFELLDYLVPAYYILAMAEASSNLARYDGVHFGYRSPEATDLVSTYKRSRSEGFGKEVKRRIMLGTFVLSAGYYDAYYAKAQKVRRLIKEKTEQLLQEYDFILTPTAPEPAFEMGIKEKDPVVNYLHDIFTVQASLAGLPAISLPAGNNSKGLPLGLQLIAKNFAEQELLSFSDYFLQL</sequence>
<keyword evidence="5 7" id="KW-0067">ATP-binding</keyword>
<feature type="active site" description="Acyl-ester intermediate" evidence="7">
    <location>
        <position position="177"/>
    </location>
</feature>
<dbReference type="InterPro" id="IPR000120">
    <property type="entry name" value="Amidase"/>
</dbReference>
<evidence type="ECO:0000259" key="8">
    <source>
        <dbReference type="Pfam" id="PF01425"/>
    </source>
</evidence>
<gene>
    <name evidence="7 9" type="primary">gatA</name>
    <name evidence="9" type="ORF">I5M19_17975</name>
</gene>
<evidence type="ECO:0000256" key="5">
    <source>
        <dbReference type="ARBA" id="ARBA00022840"/>
    </source>
</evidence>
<organism evidence="9 10">
    <name type="scientific">Mucilaginibacter segetis</name>
    <dbReference type="NCBI Taxonomy" id="2793071"/>
    <lineage>
        <taxon>Bacteria</taxon>
        <taxon>Pseudomonadati</taxon>
        <taxon>Bacteroidota</taxon>
        <taxon>Sphingobacteriia</taxon>
        <taxon>Sphingobacteriales</taxon>
        <taxon>Sphingobacteriaceae</taxon>
        <taxon>Mucilaginibacter</taxon>
    </lineage>
</organism>
<dbReference type="SUPFAM" id="SSF75304">
    <property type="entry name" value="Amidase signature (AS) enzymes"/>
    <property type="match status" value="1"/>
</dbReference>
<dbReference type="AlphaFoldDB" id="A0A934UPT9"/>
<dbReference type="GO" id="GO:0005524">
    <property type="term" value="F:ATP binding"/>
    <property type="evidence" value="ECO:0007669"/>
    <property type="project" value="UniProtKB-KW"/>
</dbReference>
<comment type="caution">
    <text evidence="9">The sequence shown here is derived from an EMBL/GenBank/DDBJ whole genome shotgun (WGS) entry which is preliminary data.</text>
</comment>
<dbReference type="NCBIfam" id="TIGR00132">
    <property type="entry name" value="gatA"/>
    <property type="match status" value="1"/>
</dbReference>
<keyword evidence="6 7" id="KW-0648">Protein biosynthesis</keyword>
<evidence type="ECO:0000256" key="4">
    <source>
        <dbReference type="ARBA" id="ARBA00022741"/>
    </source>
</evidence>
<proteinExistence type="inferred from homology"/>
<comment type="function">
    <text evidence="7">Allows the formation of correctly charged Gln-tRNA(Gln) through the transamidation of misacylated Glu-tRNA(Gln) in organisms which lack glutaminyl-tRNA synthetase. The reaction takes place in the presence of glutamine and ATP through an activated gamma-phospho-Glu-tRNA(Gln).</text>
</comment>
<dbReference type="InterPro" id="IPR004412">
    <property type="entry name" value="GatA"/>
</dbReference>
<accession>A0A934UPT9</accession>
<keyword evidence="10" id="KW-1185">Reference proteome</keyword>
<comment type="catalytic activity">
    <reaction evidence="7">
        <text>L-glutamyl-tRNA(Gln) + L-glutamine + ATP + H2O = L-glutaminyl-tRNA(Gln) + L-glutamate + ADP + phosphate + H(+)</text>
        <dbReference type="Rhea" id="RHEA:17521"/>
        <dbReference type="Rhea" id="RHEA-COMP:9681"/>
        <dbReference type="Rhea" id="RHEA-COMP:9684"/>
        <dbReference type="ChEBI" id="CHEBI:15377"/>
        <dbReference type="ChEBI" id="CHEBI:15378"/>
        <dbReference type="ChEBI" id="CHEBI:29985"/>
        <dbReference type="ChEBI" id="CHEBI:30616"/>
        <dbReference type="ChEBI" id="CHEBI:43474"/>
        <dbReference type="ChEBI" id="CHEBI:58359"/>
        <dbReference type="ChEBI" id="CHEBI:78520"/>
        <dbReference type="ChEBI" id="CHEBI:78521"/>
        <dbReference type="ChEBI" id="CHEBI:456216"/>
        <dbReference type="EC" id="6.3.5.7"/>
    </reaction>
</comment>
<protein>
    <recommendedName>
        <fullName evidence="2 7">Glutamyl-tRNA(Gln) amidotransferase subunit A</fullName>
        <shortName evidence="7">Glu-ADT subunit A</shortName>
        <ecNumber evidence="7">6.3.5.7</ecNumber>
    </recommendedName>
</protein>
<dbReference type="GO" id="GO:0050567">
    <property type="term" value="F:glutaminyl-tRNA synthase (glutamine-hydrolyzing) activity"/>
    <property type="evidence" value="ECO:0007669"/>
    <property type="project" value="UniProtKB-UniRule"/>
</dbReference>
<dbReference type="InterPro" id="IPR036928">
    <property type="entry name" value="AS_sf"/>
</dbReference>
<dbReference type="Gene3D" id="3.90.1300.10">
    <property type="entry name" value="Amidase signature (AS) domain"/>
    <property type="match status" value="1"/>
</dbReference>
<dbReference type="EC" id="6.3.5.7" evidence="7"/>
<dbReference type="InterPro" id="IPR023631">
    <property type="entry name" value="Amidase_dom"/>
</dbReference>
<dbReference type="EMBL" id="JAEHFW010000004">
    <property type="protein sequence ID" value="MBK0381216.1"/>
    <property type="molecule type" value="Genomic_DNA"/>
</dbReference>
<dbReference type="PANTHER" id="PTHR11895">
    <property type="entry name" value="TRANSAMIDASE"/>
    <property type="match status" value="1"/>
</dbReference>
<dbReference type="PANTHER" id="PTHR11895:SF7">
    <property type="entry name" value="GLUTAMYL-TRNA(GLN) AMIDOTRANSFERASE SUBUNIT A, MITOCHONDRIAL"/>
    <property type="match status" value="1"/>
</dbReference>
<evidence type="ECO:0000256" key="2">
    <source>
        <dbReference type="ARBA" id="ARBA00014428"/>
    </source>
</evidence>
<keyword evidence="4 7" id="KW-0547">Nucleotide-binding</keyword>